<feature type="domain" description="Enoyl reductase (ER)" evidence="3">
    <location>
        <begin position="10"/>
        <end position="310"/>
    </location>
</feature>
<dbReference type="EC" id="1.-.-.-" evidence="4"/>
<evidence type="ECO:0000259" key="3">
    <source>
        <dbReference type="SMART" id="SM00829"/>
    </source>
</evidence>
<dbReference type="Gene3D" id="3.90.180.10">
    <property type="entry name" value="Medium-chain alcohol dehydrogenases, catalytic domain"/>
    <property type="match status" value="1"/>
</dbReference>
<sequence>MKAIGLMTPGGPEVLNIVDLPPVSAGPGQVRVKVVAVAVNPTDLLLRNGAFSAAQETQSRPLVPGMDIAGIVDEVGANVETNIHVGDRVMGIVVPEGSYGAYRQQIVLDARSVALAPQSKTLYEASTIAMNGLTAIMSLDLLNLQPGQTLAVTGAAGIYGGYVIQLAKHRGLTVIADAAAKDEERVRRYGADIVVPRGDDVASHIRHYFPQGVDGLADGAVLNERAIPAVKDGGSFTSVRLYEGNGARDIAFSKTFVGDYCYHTDALNSLTQYVDQGILTPEVAALFKPEEAAEAHRLLEKGGVRGRFVIRFDE</sequence>
<keyword evidence="1" id="KW-0521">NADP</keyword>
<dbReference type="Pfam" id="PF13602">
    <property type="entry name" value="ADH_zinc_N_2"/>
    <property type="match status" value="1"/>
</dbReference>
<comment type="caution">
    <text evidence="4">The sequence shown here is derived from an EMBL/GenBank/DDBJ whole genome shotgun (WGS) entry which is preliminary data.</text>
</comment>
<dbReference type="EMBL" id="JBGFSN010000006">
    <property type="protein sequence ID" value="MFH8135722.1"/>
    <property type="molecule type" value="Genomic_DNA"/>
</dbReference>
<dbReference type="Gene3D" id="3.40.50.720">
    <property type="entry name" value="NAD(P)-binding Rossmann-like Domain"/>
    <property type="match status" value="1"/>
</dbReference>
<dbReference type="InterPro" id="IPR013154">
    <property type="entry name" value="ADH-like_N"/>
</dbReference>
<dbReference type="SUPFAM" id="SSF50129">
    <property type="entry name" value="GroES-like"/>
    <property type="match status" value="1"/>
</dbReference>
<dbReference type="CDD" id="cd05289">
    <property type="entry name" value="MDR_like_2"/>
    <property type="match status" value="1"/>
</dbReference>
<keyword evidence="2 4" id="KW-0560">Oxidoreductase</keyword>
<dbReference type="GO" id="GO:0016491">
    <property type="term" value="F:oxidoreductase activity"/>
    <property type="evidence" value="ECO:0007669"/>
    <property type="project" value="UniProtKB-KW"/>
</dbReference>
<dbReference type="PANTHER" id="PTHR48106:SF18">
    <property type="entry name" value="QUINONE OXIDOREDUCTASE PIG3"/>
    <property type="match status" value="1"/>
</dbReference>
<dbReference type="SUPFAM" id="SSF51735">
    <property type="entry name" value="NAD(P)-binding Rossmann-fold domains"/>
    <property type="match status" value="1"/>
</dbReference>
<dbReference type="PANTHER" id="PTHR48106">
    <property type="entry name" value="QUINONE OXIDOREDUCTASE PIG3-RELATED"/>
    <property type="match status" value="1"/>
</dbReference>
<dbReference type="Pfam" id="PF08240">
    <property type="entry name" value="ADH_N"/>
    <property type="match status" value="1"/>
</dbReference>
<dbReference type="InterPro" id="IPR011032">
    <property type="entry name" value="GroES-like_sf"/>
</dbReference>
<evidence type="ECO:0000256" key="2">
    <source>
        <dbReference type="ARBA" id="ARBA00023002"/>
    </source>
</evidence>
<evidence type="ECO:0000256" key="1">
    <source>
        <dbReference type="ARBA" id="ARBA00022857"/>
    </source>
</evidence>
<dbReference type="RefSeq" id="WP_397216789.1">
    <property type="nucleotide sequence ID" value="NZ_JBGFSN010000006.1"/>
</dbReference>
<dbReference type="Proteomes" id="UP001611251">
    <property type="component" value="Unassembled WGS sequence"/>
</dbReference>
<evidence type="ECO:0000313" key="5">
    <source>
        <dbReference type="Proteomes" id="UP001611251"/>
    </source>
</evidence>
<name>A0ABW7PZH0_9GAMM</name>
<accession>A0ABW7PZH0</accession>
<reference evidence="4 5" key="1">
    <citation type="submission" date="2024-08" db="EMBL/GenBank/DDBJ databases">
        <title>Pantoea ronii - a newly identified human opportunistic pathogen.</title>
        <authorList>
            <person name="Keidar-Friedman D."/>
            <person name="Sorek N."/>
            <person name="Leshin-Carmel D."/>
            <person name="Tsur A."/>
            <person name="Amsalem M."/>
            <person name="Tolkach D."/>
            <person name="Brosh-Nissimov T."/>
        </authorList>
    </citation>
    <scope>NUCLEOTIDE SEQUENCE [LARGE SCALE GENOMIC DNA]</scope>
    <source>
        <strain evidence="4 5">AA23256</strain>
    </source>
</reference>
<evidence type="ECO:0000313" key="4">
    <source>
        <dbReference type="EMBL" id="MFH8135722.1"/>
    </source>
</evidence>
<gene>
    <name evidence="4" type="ORF">ABU178_16320</name>
</gene>
<protein>
    <submittedName>
        <fullName evidence="4">NADP-dependent oxidoreductase</fullName>
        <ecNumber evidence="4">1.-.-.-</ecNumber>
    </submittedName>
</protein>
<organism evidence="4 5">
    <name type="scientific">Pantoea osteomyelitidis</name>
    <dbReference type="NCBI Taxonomy" id="3230026"/>
    <lineage>
        <taxon>Bacteria</taxon>
        <taxon>Pseudomonadati</taxon>
        <taxon>Pseudomonadota</taxon>
        <taxon>Gammaproteobacteria</taxon>
        <taxon>Enterobacterales</taxon>
        <taxon>Erwiniaceae</taxon>
        <taxon>Pantoea</taxon>
    </lineage>
</organism>
<proteinExistence type="predicted"/>
<keyword evidence="5" id="KW-1185">Reference proteome</keyword>
<dbReference type="InterPro" id="IPR036291">
    <property type="entry name" value="NAD(P)-bd_dom_sf"/>
</dbReference>
<dbReference type="SMART" id="SM00829">
    <property type="entry name" value="PKS_ER"/>
    <property type="match status" value="1"/>
</dbReference>
<dbReference type="InterPro" id="IPR020843">
    <property type="entry name" value="ER"/>
</dbReference>